<keyword evidence="2" id="KW-1185">Reference proteome</keyword>
<evidence type="ECO:0000313" key="1">
    <source>
        <dbReference type="EMBL" id="GLS25869.1"/>
    </source>
</evidence>
<dbReference type="RefSeq" id="WP_232595049.1">
    <property type="nucleotide sequence ID" value="NZ_BSPD01000035.1"/>
</dbReference>
<accession>A0AA37T505</accession>
<protein>
    <submittedName>
        <fullName evidence="1">Nucleoside-diphosphate sugar epimerase</fullName>
    </submittedName>
</protein>
<dbReference type="EMBL" id="BSPD01000035">
    <property type="protein sequence ID" value="GLS25869.1"/>
    <property type="molecule type" value="Genomic_DNA"/>
</dbReference>
<dbReference type="AlphaFoldDB" id="A0AA37T505"/>
<comment type="caution">
    <text evidence="1">The sequence shown here is derived from an EMBL/GenBank/DDBJ whole genome shotgun (WGS) entry which is preliminary data.</text>
</comment>
<organism evidence="1 2">
    <name type="scientific">Marinibactrum halimedae</name>
    <dbReference type="NCBI Taxonomy" id="1444977"/>
    <lineage>
        <taxon>Bacteria</taxon>
        <taxon>Pseudomonadati</taxon>
        <taxon>Pseudomonadota</taxon>
        <taxon>Gammaproteobacteria</taxon>
        <taxon>Cellvibrionales</taxon>
        <taxon>Cellvibrionaceae</taxon>
        <taxon>Marinibactrum</taxon>
    </lineage>
</organism>
<name>A0AA37T505_9GAMM</name>
<dbReference type="Pfam" id="PF06258">
    <property type="entry name" value="Mito_fiss_Elm1"/>
    <property type="match status" value="1"/>
</dbReference>
<evidence type="ECO:0000313" key="2">
    <source>
        <dbReference type="Proteomes" id="UP001156870"/>
    </source>
</evidence>
<proteinExistence type="predicted"/>
<dbReference type="Proteomes" id="UP001156870">
    <property type="component" value="Unassembled WGS sequence"/>
</dbReference>
<sequence length="303" mass="33735">MSSTLILWRLMDGKPGHEKQSLALVQGLQCHRECEVFDIAIEYSGAHYLKHVFSNQPIFDASLPSPDYLIGAGHKTHLPMLVARRRHGGKAVVIMNPSLPACLFDHIITPAHDNFKASSKRIICTPSLAPALDSHPDPQRGLIVLGGVSKHYEWEDERLVQQIETLCAHYPNVHWKLSTSRRTPESALQKLLLINRENLDVFDVAALPKSWLDEEYETAGHIWITVDSVSMLAEALNTKARVGMLNLQGGESSTKMQRFRQTLLSSGWVGDCSGTELKEGPIRSQPVNAHLSVARSILESIQK</sequence>
<dbReference type="InterPro" id="IPR009367">
    <property type="entry name" value="Elm1-like"/>
</dbReference>
<gene>
    <name evidence="1" type="ORF">GCM10007877_15830</name>
</gene>
<reference evidence="1 2" key="1">
    <citation type="journal article" date="2014" name="Int. J. Syst. Evol. Microbiol.">
        <title>Complete genome sequence of Corynebacterium casei LMG S-19264T (=DSM 44701T), isolated from a smear-ripened cheese.</title>
        <authorList>
            <consortium name="US DOE Joint Genome Institute (JGI-PGF)"/>
            <person name="Walter F."/>
            <person name="Albersmeier A."/>
            <person name="Kalinowski J."/>
            <person name="Ruckert C."/>
        </authorList>
    </citation>
    <scope>NUCLEOTIDE SEQUENCE [LARGE SCALE GENOMIC DNA]</scope>
    <source>
        <strain evidence="1 2">NBRC 110095</strain>
    </source>
</reference>